<organism evidence="1 2">
    <name type="scientific">Colletotrichum plurivorum</name>
    <dbReference type="NCBI Taxonomy" id="2175906"/>
    <lineage>
        <taxon>Eukaryota</taxon>
        <taxon>Fungi</taxon>
        <taxon>Dikarya</taxon>
        <taxon>Ascomycota</taxon>
        <taxon>Pezizomycotina</taxon>
        <taxon>Sordariomycetes</taxon>
        <taxon>Hypocreomycetidae</taxon>
        <taxon>Glomerellales</taxon>
        <taxon>Glomerellaceae</taxon>
        <taxon>Colletotrichum</taxon>
        <taxon>Colletotrichum orchidearum species complex</taxon>
    </lineage>
</organism>
<dbReference type="EMBL" id="WIGO01000002">
    <property type="protein sequence ID" value="KAF6841744.1"/>
    <property type="molecule type" value="Genomic_DNA"/>
</dbReference>
<reference evidence="1" key="1">
    <citation type="journal article" date="2020" name="Phytopathology">
        <title>Genome Sequence Resources of Colletotrichum truncatum, C. plurivorum, C. musicola, and C. sojae: Four Species Pathogenic to Soybean (Glycine max).</title>
        <authorList>
            <person name="Rogerio F."/>
            <person name="Boufleur T.R."/>
            <person name="Ciampi-Guillardi M."/>
            <person name="Sukno S.A."/>
            <person name="Thon M.R."/>
            <person name="Massola Junior N.S."/>
            <person name="Baroncelli R."/>
        </authorList>
    </citation>
    <scope>NUCLEOTIDE SEQUENCE</scope>
    <source>
        <strain evidence="1">LFN00145</strain>
    </source>
</reference>
<comment type="caution">
    <text evidence="1">The sequence shown here is derived from an EMBL/GenBank/DDBJ whole genome shotgun (WGS) entry which is preliminary data.</text>
</comment>
<evidence type="ECO:0000313" key="1">
    <source>
        <dbReference type="EMBL" id="KAF6841744.1"/>
    </source>
</evidence>
<evidence type="ECO:0000313" key="2">
    <source>
        <dbReference type="Proteomes" id="UP000654918"/>
    </source>
</evidence>
<dbReference type="Proteomes" id="UP000654918">
    <property type="component" value="Unassembled WGS sequence"/>
</dbReference>
<protein>
    <submittedName>
        <fullName evidence="1">Uncharacterized protein</fullName>
    </submittedName>
</protein>
<keyword evidence="2" id="KW-1185">Reference proteome</keyword>
<accession>A0A8H6NSI6</accession>
<name>A0A8H6NSI6_9PEZI</name>
<proteinExistence type="predicted"/>
<sequence length="155" mass="16989">MGENAPQLTRKTLFSFRILTAGLLTTRPPSTAMGLRLWVLQFVLLRILFSFALRCAKHAQCHRFGFSAGTDRRTNRSNNECQSQEQAHACTPCAGHAARDGTRYGLLCFSARPAGTVTVPIVVRIAAPRLACQRLSVLAAVSKQIAMRLQGFVMA</sequence>
<dbReference type="AlphaFoldDB" id="A0A8H6NSI6"/>
<gene>
    <name evidence="1" type="ORF">CPLU01_00416</name>
</gene>